<sequence>MTEARQGGGDTVEAVVIAEVQNGWKYILGILRETRYIPRNSLDLTYRSRFPLHDSADSIGLSGLLVLPGSPKPSETFCSYISINNSSTLEVRDVVLRAEIQTDRQRILLSFKACFENHTKLNLYMDQVEFEPAQNWSATMFKADGPHSDYNAQSRETSMVPVLIRSGRGIHNYLYQLKMLSHGSSSQVKVQESNVLGKLQITWRTNLGEPGRL</sequence>
<dbReference type="Proteomes" id="UP000829398">
    <property type="component" value="Chromosome 1"/>
</dbReference>
<comment type="caution">
    <text evidence="1">The sequence shown here is derived from an EMBL/GenBank/DDBJ whole genome shotgun (WGS) entry which is preliminary data.</text>
</comment>
<protein>
    <submittedName>
        <fullName evidence="1">Uncharacterized protein</fullName>
    </submittedName>
</protein>
<evidence type="ECO:0000313" key="2">
    <source>
        <dbReference type="Proteomes" id="UP000829398"/>
    </source>
</evidence>
<reference evidence="2" key="1">
    <citation type="journal article" date="2023" name="Hortic. Res.">
        <title>A chromosome-level phased genome enabling allele-level studies in sweet orange: a case study on citrus Huanglongbing tolerance.</title>
        <authorList>
            <person name="Wu B."/>
            <person name="Yu Q."/>
            <person name="Deng Z."/>
            <person name="Duan Y."/>
            <person name="Luo F."/>
            <person name="Gmitter F. Jr."/>
        </authorList>
    </citation>
    <scope>NUCLEOTIDE SEQUENCE [LARGE SCALE GENOMIC DNA]</scope>
    <source>
        <strain evidence="2">cv. Valencia</strain>
    </source>
</reference>
<accession>A0ACB8NRV3</accession>
<dbReference type="EMBL" id="CM039170">
    <property type="protein sequence ID" value="KAH9800577.1"/>
    <property type="molecule type" value="Genomic_DNA"/>
</dbReference>
<gene>
    <name evidence="1" type="ORF">KPL71_000714</name>
</gene>
<name>A0ACB8NRV3_CITSI</name>
<organism evidence="1 2">
    <name type="scientific">Citrus sinensis</name>
    <name type="common">Sweet orange</name>
    <name type="synonym">Citrus aurantium var. sinensis</name>
    <dbReference type="NCBI Taxonomy" id="2711"/>
    <lineage>
        <taxon>Eukaryota</taxon>
        <taxon>Viridiplantae</taxon>
        <taxon>Streptophyta</taxon>
        <taxon>Embryophyta</taxon>
        <taxon>Tracheophyta</taxon>
        <taxon>Spermatophyta</taxon>
        <taxon>Magnoliopsida</taxon>
        <taxon>eudicotyledons</taxon>
        <taxon>Gunneridae</taxon>
        <taxon>Pentapetalae</taxon>
        <taxon>rosids</taxon>
        <taxon>malvids</taxon>
        <taxon>Sapindales</taxon>
        <taxon>Rutaceae</taxon>
        <taxon>Aurantioideae</taxon>
        <taxon>Citrus</taxon>
    </lineage>
</organism>
<keyword evidence="2" id="KW-1185">Reference proteome</keyword>
<proteinExistence type="predicted"/>
<evidence type="ECO:0000313" key="1">
    <source>
        <dbReference type="EMBL" id="KAH9800577.1"/>
    </source>
</evidence>